<keyword evidence="1" id="KW-1133">Transmembrane helix</keyword>
<feature type="transmembrane region" description="Helical" evidence="1">
    <location>
        <begin position="151"/>
        <end position="175"/>
    </location>
</feature>
<organism evidence="2 3">
    <name type="scientific">Phanerochaete sordida</name>
    <dbReference type="NCBI Taxonomy" id="48140"/>
    <lineage>
        <taxon>Eukaryota</taxon>
        <taxon>Fungi</taxon>
        <taxon>Dikarya</taxon>
        <taxon>Basidiomycota</taxon>
        <taxon>Agaricomycotina</taxon>
        <taxon>Agaricomycetes</taxon>
        <taxon>Polyporales</taxon>
        <taxon>Phanerochaetaceae</taxon>
        <taxon>Phanerochaete</taxon>
    </lineage>
</organism>
<proteinExistence type="predicted"/>
<dbReference type="Proteomes" id="UP000703269">
    <property type="component" value="Unassembled WGS sequence"/>
</dbReference>
<keyword evidence="3" id="KW-1185">Reference proteome</keyword>
<reference evidence="2 3" key="1">
    <citation type="submission" date="2021-08" db="EMBL/GenBank/DDBJ databases">
        <title>Draft Genome Sequence of Phanerochaete sordida strain YK-624.</title>
        <authorList>
            <person name="Mori T."/>
            <person name="Dohra H."/>
            <person name="Suzuki T."/>
            <person name="Kawagishi H."/>
            <person name="Hirai H."/>
        </authorList>
    </citation>
    <scope>NUCLEOTIDE SEQUENCE [LARGE SCALE GENOMIC DNA]</scope>
    <source>
        <strain evidence="2 3">YK-624</strain>
    </source>
</reference>
<evidence type="ECO:0000256" key="1">
    <source>
        <dbReference type="SAM" id="Phobius"/>
    </source>
</evidence>
<sequence>MHEEYGCENWAFRKQMLYGVCPGVPVARSLSPGQSPTDGPFQVGSVFWVPPAPPLHQPKVVPDNASATCATSCKTCESASRRVETSYQTGSATTGPGCLTTLGDSDANFKLAVANVGEFGTVGASQGAVHDTVTHVNIFSYAAQGPEGHEVLVMVLIVLMYVCLFRELGAGVFAFSQSQRRAQRE</sequence>
<keyword evidence="1" id="KW-0812">Transmembrane</keyword>
<dbReference type="AlphaFoldDB" id="A0A9P3GSU9"/>
<accession>A0A9P3GSU9</accession>
<comment type="caution">
    <text evidence="2">The sequence shown here is derived from an EMBL/GenBank/DDBJ whole genome shotgun (WGS) entry which is preliminary data.</text>
</comment>
<protein>
    <submittedName>
        <fullName evidence="2">Uncharacterized protein</fullName>
    </submittedName>
</protein>
<gene>
    <name evidence="2" type="ORF">PsYK624_172470</name>
</gene>
<keyword evidence="1" id="KW-0472">Membrane</keyword>
<evidence type="ECO:0000313" key="3">
    <source>
        <dbReference type="Proteomes" id="UP000703269"/>
    </source>
</evidence>
<evidence type="ECO:0000313" key="2">
    <source>
        <dbReference type="EMBL" id="GJF00943.1"/>
    </source>
</evidence>
<dbReference type="EMBL" id="BPQB01000254">
    <property type="protein sequence ID" value="GJF00943.1"/>
    <property type="molecule type" value="Genomic_DNA"/>
</dbReference>
<name>A0A9P3GSU9_9APHY</name>